<dbReference type="NCBIfam" id="TIGR02532">
    <property type="entry name" value="IV_pilin_GFxxxE"/>
    <property type="match status" value="1"/>
</dbReference>
<dbReference type="AlphaFoldDB" id="A0A1G1W4U6"/>
<proteinExistence type="predicted"/>
<dbReference type="InterPro" id="IPR045584">
    <property type="entry name" value="Pilin-like"/>
</dbReference>
<sequence length="166" mass="17829">MKKTCSRGLGFTLIELILVLALLTTVLAVATVNLFKPASQAKIDTVATDVTSILREAQNKAINTDTGGGATSSEYGVHFEADKYTLFKGSVFNPNDPTNFVVDTPQAITIAPNLTSNNVIFQRISGEVLGFDDSRNTVCVRESALNKTVLIRMSFVGVIDVLQQGC</sequence>
<dbReference type="STRING" id="1802591.A2113_02100"/>
<organism evidence="1 2">
    <name type="scientific">Candidatus Woykebacteria bacterium GWA1_44_8</name>
    <dbReference type="NCBI Taxonomy" id="1802591"/>
    <lineage>
        <taxon>Bacteria</taxon>
        <taxon>Candidatus Woykeibacteriota</taxon>
    </lineage>
</organism>
<gene>
    <name evidence="1" type="ORF">A2113_02100</name>
</gene>
<evidence type="ECO:0000313" key="2">
    <source>
        <dbReference type="Proteomes" id="UP000176299"/>
    </source>
</evidence>
<dbReference type="InterPro" id="IPR012902">
    <property type="entry name" value="N_methyl_site"/>
</dbReference>
<evidence type="ECO:0000313" key="1">
    <source>
        <dbReference type="EMBL" id="OGY22661.1"/>
    </source>
</evidence>
<name>A0A1G1W4U6_9BACT</name>
<dbReference type="SUPFAM" id="SSF54523">
    <property type="entry name" value="Pili subunits"/>
    <property type="match status" value="1"/>
</dbReference>
<dbReference type="Proteomes" id="UP000176299">
    <property type="component" value="Unassembled WGS sequence"/>
</dbReference>
<reference evidence="1 2" key="1">
    <citation type="journal article" date="2016" name="Nat. Commun.">
        <title>Thousands of microbial genomes shed light on interconnected biogeochemical processes in an aquifer system.</title>
        <authorList>
            <person name="Anantharaman K."/>
            <person name="Brown C.T."/>
            <person name="Hug L.A."/>
            <person name="Sharon I."/>
            <person name="Castelle C.J."/>
            <person name="Probst A.J."/>
            <person name="Thomas B.C."/>
            <person name="Singh A."/>
            <person name="Wilkins M.J."/>
            <person name="Karaoz U."/>
            <person name="Brodie E.L."/>
            <person name="Williams K.H."/>
            <person name="Hubbard S.S."/>
            <person name="Banfield J.F."/>
        </authorList>
    </citation>
    <scope>NUCLEOTIDE SEQUENCE [LARGE SCALE GENOMIC DNA]</scope>
</reference>
<accession>A0A1G1W4U6</accession>
<comment type="caution">
    <text evidence="1">The sequence shown here is derived from an EMBL/GenBank/DDBJ whole genome shotgun (WGS) entry which is preliminary data.</text>
</comment>
<dbReference type="EMBL" id="MHCN01000001">
    <property type="protein sequence ID" value="OGY22661.1"/>
    <property type="molecule type" value="Genomic_DNA"/>
</dbReference>
<evidence type="ECO:0008006" key="3">
    <source>
        <dbReference type="Google" id="ProtNLM"/>
    </source>
</evidence>
<dbReference type="Gene3D" id="3.30.700.10">
    <property type="entry name" value="Glycoprotein, Type 4 Pilin"/>
    <property type="match status" value="1"/>
</dbReference>
<protein>
    <recommendedName>
        <fullName evidence="3">General secretion pathway GspH domain-containing protein</fullName>
    </recommendedName>
</protein>